<reference evidence="2" key="1">
    <citation type="submission" date="2023-10" db="EMBL/GenBank/DDBJ databases">
        <authorList>
            <person name="Chen Y."/>
            <person name="Shah S."/>
            <person name="Dougan E. K."/>
            <person name="Thang M."/>
            <person name="Chan C."/>
        </authorList>
    </citation>
    <scope>NUCLEOTIDE SEQUENCE [LARGE SCALE GENOMIC DNA]</scope>
</reference>
<dbReference type="EMBL" id="CAUYUJ010015282">
    <property type="protein sequence ID" value="CAK0851971.1"/>
    <property type="molecule type" value="Genomic_DNA"/>
</dbReference>
<dbReference type="Proteomes" id="UP001189429">
    <property type="component" value="Unassembled WGS sequence"/>
</dbReference>
<accession>A0ABN9U1N5</accession>
<feature type="compositionally biased region" description="Low complexity" evidence="1">
    <location>
        <begin position="10"/>
        <end position="23"/>
    </location>
</feature>
<proteinExistence type="predicted"/>
<feature type="compositionally biased region" description="Low complexity" evidence="1">
    <location>
        <begin position="40"/>
        <end position="49"/>
    </location>
</feature>
<feature type="region of interest" description="Disordered" evidence="1">
    <location>
        <begin position="1"/>
        <end position="25"/>
    </location>
</feature>
<feature type="region of interest" description="Disordered" evidence="1">
    <location>
        <begin position="40"/>
        <end position="86"/>
    </location>
</feature>
<name>A0ABN9U1N5_9DINO</name>
<gene>
    <name evidence="2" type="ORF">PCOR1329_LOCUS43960</name>
</gene>
<sequence length="504" mass="53498">MAHPPGAGQPWRPSSEPSGRSPGYVRFDARPEWFLAGSGLLAPGAHAAPPDGPMSAPAAGTPRPTKRGSEAIGVEAEPPAFAPKVKRVLQPTSKRVARPAAAAPLSVTDAALAAVPGASERSRRPAAANVPSPKAATRIARRQVVDAAGPSLMISDLAQVEARSVSDETRKSDKSRAHAFAKFELYALQAGHRREALDNHDTLDQVAAEYINDEIYLKGADASAPRVLTCAIIFAKSLAKGSLPRSRRAIKGFLKDEPPTSEDPCPVEAAAILAEDLFERGDPIAVESGLAFSMQFDAFLRPGEALKLKKEDAVLPSAAGHKETCVIAAQQAQKGQAPTRTAKSGEHDDTAVAGLPGLGLSFVPTVLQHLHKPTKKGELLFESLSLARYEMELKAAVARCRLDRLGITPRSARRGGPSTAANRNLLSLGEIKKRGRWLTSKSVARYEKKGKLLRQISLTGARDVALGAALLEVKRGSTASTIGSHAVRMAANIVRIRRGQPLRD</sequence>
<evidence type="ECO:0000313" key="2">
    <source>
        <dbReference type="EMBL" id="CAK0851971.1"/>
    </source>
</evidence>
<organism evidence="2 3">
    <name type="scientific">Prorocentrum cordatum</name>
    <dbReference type="NCBI Taxonomy" id="2364126"/>
    <lineage>
        <taxon>Eukaryota</taxon>
        <taxon>Sar</taxon>
        <taxon>Alveolata</taxon>
        <taxon>Dinophyceae</taxon>
        <taxon>Prorocentrales</taxon>
        <taxon>Prorocentraceae</taxon>
        <taxon>Prorocentrum</taxon>
    </lineage>
</organism>
<protein>
    <submittedName>
        <fullName evidence="2">Uncharacterized protein</fullName>
    </submittedName>
</protein>
<evidence type="ECO:0000313" key="3">
    <source>
        <dbReference type="Proteomes" id="UP001189429"/>
    </source>
</evidence>
<comment type="caution">
    <text evidence="2">The sequence shown here is derived from an EMBL/GenBank/DDBJ whole genome shotgun (WGS) entry which is preliminary data.</text>
</comment>
<evidence type="ECO:0000256" key="1">
    <source>
        <dbReference type="SAM" id="MobiDB-lite"/>
    </source>
</evidence>
<keyword evidence="3" id="KW-1185">Reference proteome</keyword>